<protein>
    <submittedName>
        <fullName evidence="1">Uncharacterized protein</fullName>
    </submittedName>
</protein>
<proteinExistence type="predicted"/>
<dbReference type="eggNOG" id="COG0574">
    <property type="taxonomic scope" value="Bacteria"/>
</dbReference>
<dbReference type="SUPFAM" id="SSF56059">
    <property type="entry name" value="Glutathione synthetase ATP-binding domain-like"/>
    <property type="match status" value="1"/>
</dbReference>
<dbReference type="HOGENOM" id="CLU_1419976_0_0_0"/>
<dbReference type="STRING" id="869210.Marky_1875"/>
<dbReference type="GO" id="GO:0005524">
    <property type="term" value="F:ATP binding"/>
    <property type="evidence" value="ECO:0007669"/>
    <property type="project" value="InterPro"/>
</dbReference>
<dbReference type="RefSeq" id="WP_013704652.1">
    <property type="nucleotide sequence ID" value="NC_015387.1"/>
</dbReference>
<dbReference type="Proteomes" id="UP000007030">
    <property type="component" value="Chromosome"/>
</dbReference>
<dbReference type="Gene3D" id="3.30.1490.20">
    <property type="entry name" value="ATP-grasp fold, A domain"/>
    <property type="match status" value="1"/>
</dbReference>
<dbReference type="InterPro" id="IPR013815">
    <property type="entry name" value="ATP_grasp_subdomain_1"/>
</dbReference>
<dbReference type="AlphaFoldDB" id="F2NR28"/>
<dbReference type="KEGG" id="mhd:Marky_1875"/>
<evidence type="ECO:0000313" key="2">
    <source>
        <dbReference type="Proteomes" id="UP000007030"/>
    </source>
</evidence>
<name>F2NR28_MARHT</name>
<organism evidence="1 2">
    <name type="scientific">Marinithermus hydrothermalis (strain DSM 14884 / JCM 11576 / T1)</name>
    <dbReference type="NCBI Taxonomy" id="869210"/>
    <lineage>
        <taxon>Bacteria</taxon>
        <taxon>Thermotogati</taxon>
        <taxon>Deinococcota</taxon>
        <taxon>Deinococci</taxon>
        <taxon>Thermales</taxon>
        <taxon>Thermaceae</taxon>
        <taxon>Marinithermus</taxon>
    </lineage>
</organism>
<sequence length="189" mass="20852">MIRPLDQAEAGGEVARLARLEAAGVPVVPTWVVELEAEFYALNNLPERVRRAFEGVFGVRIDEDRLEAACREAQRLVRESYLLPERADALGAVVGEGRFVVRYAGGAPVGIATGRQEVLWHLKRLWASVWEVDAVLARAPRLAPPDRPSLVQRVEALPRPDADLSRRAAEVLGEPVEVWASAGRVVHVR</sequence>
<reference evidence="1 2" key="1">
    <citation type="journal article" date="2012" name="Stand. Genomic Sci.">
        <title>Complete genome sequence of the aerobic, heterotroph Marinithermus hydrothermalis type strain (T1(T)) from a deep-sea hydrothermal vent chimney.</title>
        <authorList>
            <person name="Copeland A."/>
            <person name="Gu W."/>
            <person name="Yasawong M."/>
            <person name="Lapidus A."/>
            <person name="Lucas S."/>
            <person name="Deshpande S."/>
            <person name="Pagani I."/>
            <person name="Tapia R."/>
            <person name="Cheng J.F."/>
            <person name="Goodwin L.A."/>
            <person name="Pitluck S."/>
            <person name="Liolios K."/>
            <person name="Ivanova N."/>
            <person name="Mavromatis K."/>
            <person name="Mikhailova N."/>
            <person name="Pati A."/>
            <person name="Chen A."/>
            <person name="Palaniappan K."/>
            <person name="Land M."/>
            <person name="Pan C."/>
            <person name="Brambilla E.M."/>
            <person name="Rohde M."/>
            <person name="Tindall B.J."/>
            <person name="Sikorski J."/>
            <person name="Goker M."/>
            <person name="Detter J.C."/>
            <person name="Bristow J."/>
            <person name="Eisen J.A."/>
            <person name="Markowitz V."/>
            <person name="Hugenholtz P."/>
            <person name="Kyrpides N.C."/>
            <person name="Klenk H.P."/>
            <person name="Woyke T."/>
        </authorList>
    </citation>
    <scope>NUCLEOTIDE SEQUENCE [LARGE SCALE GENOMIC DNA]</scope>
    <source>
        <strain evidence="2">DSM 14884 / JCM 11576 / T1</strain>
    </source>
</reference>
<gene>
    <name evidence="1" type="ordered locus">Marky_1875</name>
</gene>
<dbReference type="OrthoDB" id="31902at2"/>
<accession>F2NR28</accession>
<dbReference type="EMBL" id="CP002630">
    <property type="protein sequence ID" value="AEB12606.1"/>
    <property type="molecule type" value="Genomic_DNA"/>
</dbReference>
<keyword evidence="2" id="KW-1185">Reference proteome</keyword>
<evidence type="ECO:0000313" key="1">
    <source>
        <dbReference type="EMBL" id="AEB12606.1"/>
    </source>
</evidence>